<gene>
    <name evidence="3" type="ORF">KCU76_g18161</name>
</gene>
<reference evidence="3" key="2">
    <citation type="submission" date="2021-08" db="EMBL/GenBank/DDBJ databases">
        <authorList>
            <person name="Gostincar C."/>
            <person name="Sun X."/>
            <person name="Song Z."/>
            <person name="Gunde-Cimerman N."/>
        </authorList>
    </citation>
    <scope>NUCLEOTIDE SEQUENCE</scope>
    <source>
        <strain evidence="3">EXF-9911</strain>
    </source>
</reference>
<keyword evidence="2" id="KW-1133">Transmembrane helix</keyword>
<dbReference type="EMBL" id="JAHFXF010001551">
    <property type="protein sequence ID" value="KAG9665944.1"/>
    <property type="molecule type" value="Genomic_DNA"/>
</dbReference>
<organism evidence="3 4">
    <name type="scientific">Aureobasidium melanogenum</name>
    <name type="common">Aureobasidium pullulans var. melanogenum</name>
    <dbReference type="NCBI Taxonomy" id="46634"/>
    <lineage>
        <taxon>Eukaryota</taxon>
        <taxon>Fungi</taxon>
        <taxon>Dikarya</taxon>
        <taxon>Ascomycota</taxon>
        <taxon>Pezizomycotina</taxon>
        <taxon>Dothideomycetes</taxon>
        <taxon>Dothideomycetidae</taxon>
        <taxon>Dothideales</taxon>
        <taxon>Saccotheciaceae</taxon>
        <taxon>Aureobasidium</taxon>
    </lineage>
</organism>
<dbReference type="AlphaFoldDB" id="A0A9P8IZ37"/>
<comment type="caution">
    <text evidence="3">The sequence shown here is derived from an EMBL/GenBank/DDBJ whole genome shotgun (WGS) entry which is preliminary data.</text>
</comment>
<feature type="transmembrane region" description="Helical" evidence="2">
    <location>
        <begin position="156"/>
        <end position="174"/>
    </location>
</feature>
<keyword evidence="2" id="KW-0812">Transmembrane</keyword>
<evidence type="ECO:0000256" key="1">
    <source>
        <dbReference type="SAM" id="MobiDB-lite"/>
    </source>
</evidence>
<dbReference type="OrthoDB" id="10319419at2759"/>
<feature type="compositionally biased region" description="Polar residues" evidence="1">
    <location>
        <begin position="91"/>
        <end position="102"/>
    </location>
</feature>
<proteinExistence type="predicted"/>
<accession>A0A9P8IZ37</accession>
<evidence type="ECO:0000313" key="4">
    <source>
        <dbReference type="Proteomes" id="UP000779574"/>
    </source>
</evidence>
<keyword evidence="2" id="KW-0472">Membrane</keyword>
<reference evidence="3" key="1">
    <citation type="journal article" date="2021" name="J Fungi (Basel)">
        <title>Virulence traits and population genomics of the black yeast Aureobasidium melanogenum.</title>
        <authorList>
            <person name="Cernosa A."/>
            <person name="Sun X."/>
            <person name="Gostincar C."/>
            <person name="Fang C."/>
            <person name="Gunde-Cimerman N."/>
            <person name="Song Z."/>
        </authorList>
    </citation>
    <scope>NUCLEOTIDE SEQUENCE</scope>
    <source>
        <strain evidence="3">EXF-9911</strain>
    </source>
</reference>
<dbReference type="Proteomes" id="UP000779574">
    <property type="component" value="Unassembled WGS sequence"/>
</dbReference>
<feature type="non-terminal residue" evidence="3">
    <location>
        <position position="178"/>
    </location>
</feature>
<evidence type="ECO:0000256" key="2">
    <source>
        <dbReference type="SAM" id="Phobius"/>
    </source>
</evidence>
<sequence>MNQEKSQMDHLLSLVRPLMPTLKPNNRDKFWSKNRRDLDRIGWTGKYIFSDSEESDQEEEDGKDASVAPNESRWEHVDDDAENHYAKSPMLDSSETSNTLAENESDDHYHNNSSADYWGNVYFPDHRDTSEVADGDDGEENLFDVEEFPEDTGVEWIVALLFLAVVQGGVWCIVSMMQ</sequence>
<evidence type="ECO:0000313" key="3">
    <source>
        <dbReference type="EMBL" id="KAG9665944.1"/>
    </source>
</evidence>
<feature type="compositionally biased region" description="Acidic residues" evidence="1">
    <location>
        <begin position="51"/>
        <end position="62"/>
    </location>
</feature>
<feature type="region of interest" description="Disordered" evidence="1">
    <location>
        <begin position="49"/>
        <end position="111"/>
    </location>
</feature>
<protein>
    <submittedName>
        <fullName evidence="3">Uncharacterized protein</fullName>
    </submittedName>
</protein>
<name>A0A9P8IZ37_AURME</name>